<keyword evidence="2" id="KW-1185">Reference proteome</keyword>
<dbReference type="RefSeq" id="WP_308864692.1">
    <property type="nucleotide sequence ID" value="NZ_JAVHUL010000024.1"/>
</dbReference>
<reference evidence="1 2" key="1">
    <citation type="submission" date="2023-08" db="EMBL/GenBank/DDBJ databases">
        <title>Mesonia sp. MT50, isolated from deep-sea sediment of the Mariana Trench.</title>
        <authorList>
            <person name="Fu H."/>
        </authorList>
    </citation>
    <scope>NUCLEOTIDE SEQUENCE [LARGE SCALE GENOMIC DNA]</scope>
    <source>
        <strain evidence="1 2">MT50</strain>
    </source>
</reference>
<protein>
    <submittedName>
        <fullName evidence="1">Uncharacterized protein</fullName>
    </submittedName>
</protein>
<gene>
    <name evidence="1" type="ORF">RBU60_09640</name>
</gene>
<evidence type="ECO:0000313" key="2">
    <source>
        <dbReference type="Proteomes" id="UP001230915"/>
    </source>
</evidence>
<proteinExistence type="predicted"/>
<dbReference type="Proteomes" id="UP001230915">
    <property type="component" value="Unassembled WGS sequence"/>
</dbReference>
<dbReference type="EMBL" id="JAVHUL010000024">
    <property type="protein sequence ID" value="MDQ7917837.1"/>
    <property type="molecule type" value="Genomic_DNA"/>
</dbReference>
<accession>A0ABU1A2A5</accession>
<comment type="caution">
    <text evidence="1">The sequence shown here is derived from an EMBL/GenBank/DDBJ whole genome shotgun (WGS) entry which is preliminary data.</text>
</comment>
<evidence type="ECO:0000313" key="1">
    <source>
        <dbReference type="EMBL" id="MDQ7917837.1"/>
    </source>
</evidence>
<organism evidence="1 2">
    <name type="scientific">Mesonia profundi</name>
    <dbReference type="NCBI Taxonomy" id="3070998"/>
    <lineage>
        <taxon>Bacteria</taxon>
        <taxon>Pseudomonadati</taxon>
        <taxon>Bacteroidota</taxon>
        <taxon>Flavobacteriia</taxon>
        <taxon>Flavobacteriales</taxon>
        <taxon>Flavobacteriaceae</taxon>
        <taxon>Mesonia</taxon>
    </lineage>
</organism>
<sequence length="129" mass="15277">MEIIRVRPRIALGLLLIFCFIEVRSLLPFLDYCVNYEYISEVLCINKDKPMSNCNGKCYLSKQLEEVQKLDKDDKKLPIVEQERIPMIVYNYEFPKFEIRNLHSKKHNIFYQSSIRDLVIPPPTPPPQC</sequence>
<name>A0ABU1A2A5_9FLAO</name>